<keyword evidence="1" id="KW-0732">Signal</keyword>
<proteinExistence type="predicted"/>
<dbReference type="EMBL" id="FJUY01000003">
    <property type="protein sequence ID" value="CZT16750.1"/>
    <property type="molecule type" value="Genomic_DNA"/>
</dbReference>
<protein>
    <submittedName>
        <fullName evidence="2">Uncharacterized protein</fullName>
    </submittedName>
</protein>
<reference evidence="2 3" key="1">
    <citation type="submission" date="2016-03" db="EMBL/GenBank/DDBJ databases">
        <authorList>
            <person name="Ploux O."/>
        </authorList>
    </citation>
    <scope>NUCLEOTIDE SEQUENCE [LARGE SCALE GENOMIC DNA]</scope>
    <source>
        <strain evidence="2 3">URUG2</strain>
    </source>
</reference>
<evidence type="ECO:0000256" key="1">
    <source>
        <dbReference type="SAM" id="SignalP"/>
    </source>
</evidence>
<evidence type="ECO:0000313" key="2">
    <source>
        <dbReference type="EMBL" id="CZT16750.1"/>
    </source>
</evidence>
<dbReference type="GeneID" id="35597800"/>
<accession>A0A2D3UUU3</accession>
<organism evidence="2 3">
    <name type="scientific">Ramularia collo-cygni</name>
    <dbReference type="NCBI Taxonomy" id="112498"/>
    <lineage>
        <taxon>Eukaryota</taxon>
        <taxon>Fungi</taxon>
        <taxon>Dikarya</taxon>
        <taxon>Ascomycota</taxon>
        <taxon>Pezizomycotina</taxon>
        <taxon>Dothideomycetes</taxon>
        <taxon>Dothideomycetidae</taxon>
        <taxon>Mycosphaerellales</taxon>
        <taxon>Mycosphaerellaceae</taxon>
        <taxon>Ramularia</taxon>
    </lineage>
</organism>
<dbReference type="Proteomes" id="UP000225277">
    <property type="component" value="Unassembled WGS sequence"/>
</dbReference>
<dbReference type="RefSeq" id="XP_023623643.1">
    <property type="nucleotide sequence ID" value="XM_023767875.1"/>
</dbReference>
<dbReference type="AlphaFoldDB" id="A0A2D3UUU3"/>
<sequence length="142" mass="13944">MRFSLFAACLATAVAQSISPPPAYSAPPTTIATSATSAPPSTIIYGTGSPASSDPAAISILPIYPITTAISNSTTPAATSAAYCTPKKNGTSVGAPDTSAAPTRYVDPETPMDPAEYGGGAMGNSVGVSMLAIVAAGAYALL</sequence>
<feature type="signal peptide" evidence="1">
    <location>
        <begin position="1"/>
        <end position="25"/>
    </location>
</feature>
<gene>
    <name evidence="2" type="ORF">RCC_02585</name>
</gene>
<feature type="chain" id="PRO_5013581925" evidence="1">
    <location>
        <begin position="26"/>
        <end position="142"/>
    </location>
</feature>
<keyword evidence="3" id="KW-1185">Reference proteome</keyword>
<evidence type="ECO:0000313" key="3">
    <source>
        <dbReference type="Proteomes" id="UP000225277"/>
    </source>
</evidence>
<name>A0A2D3UUU3_9PEZI</name>